<protein>
    <submittedName>
        <fullName evidence="1">Uncharacterized protein</fullName>
    </submittedName>
</protein>
<evidence type="ECO:0000313" key="1">
    <source>
        <dbReference type="EMBL" id="KAF5096017.1"/>
    </source>
</evidence>
<comment type="caution">
    <text evidence="1">The sequence shown here is derived from an EMBL/GenBank/DDBJ whole genome shotgun (WGS) entry which is preliminary data.</text>
</comment>
<keyword evidence="2" id="KW-1185">Reference proteome</keyword>
<sequence>MDEIPTRLDHDEAKQLLDQQEEHRVLTSTLTAYTSYQALATRNVVNVRRRKLERMRHPRYRDLAQSLFTQSDYIARAQRCIDTNALLLSQVAEVAAASFGVSTPEQRAAWAACDAASAEKVVSTLRQAVREWSAEGAAEREVCYGRVIDEICRLFPDVGGAAADDDDIAVSGSQRSPRPRNTVRVVVPGCGLGRLPLELAVRGFAAQGNEFSFHMLFMSNYMLNCTLRPHEFAIYPYVHSQSHQRSRDLQLRAVRVPDVHPGQLMAYRDQYHPDSPSGELSMVLGSFDDIYLNQDATTNNSDTTNINNSENEQGQFETADVVATVFFIDTAPNIFRTLDAIAGLLQSGGYWINFGPLLWHYEDVHQSEDDDAEINDNDDNDRTRGLELTIEELLELIPKYGFVLEKHESGIPCSYTMDDSSMGGFVYKCEYWVARKL</sequence>
<reference evidence="1 2" key="1">
    <citation type="journal article" date="2020" name="Front. Microbiol.">
        <title>Phenotypic and Genetic Characterization of the Cheese Ripening Yeast Geotrichum candidum.</title>
        <authorList>
            <person name="Perkins V."/>
            <person name="Vignola S."/>
            <person name="Lessard M.H."/>
            <person name="Plante P.L."/>
            <person name="Corbeil J."/>
            <person name="Dugat-Bony E."/>
            <person name="Frenette M."/>
            <person name="Labrie S."/>
        </authorList>
    </citation>
    <scope>NUCLEOTIDE SEQUENCE [LARGE SCALE GENOMIC DNA]</scope>
    <source>
        <strain evidence="1 2">LMA-1147</strain>
    </source>
</reference>
<evidence type="ECO:0000313" key="2">
    <source>
        <dbReference type="Proteomes" id="UP000744676"/>
    </source>
</evidence>
<organism evidence="1 2">
    <name type="scientific">Geotrichum galactomycetum</name>
    <dbReference type="NCBI Taxonomy" id="27317"/>
    <lineage>
        <taxon>Eukaryota</taxon>
        <taxon>Fungi</taxon>
        <taxon>Dikarya</taxon>
        <taxon>Ascomycota</taxon>
        <taxon>Saccharomycotina</taxon>
        <taxon>Dipodascomycetes</taxon>
        <taxon>Dipodascales</taxon>
        <taxon>Dipodascaceae</taxon>
        <taxon>Geotrichum</taxon>
    </lineage>
</organism>
<accession>A0ACB6V2M2</accession>
<name>A0ACB6V2M2_9ASCO</name>
<proteinExistence type="predicted"/>
<dbReference type="Proteomes" id="UP000744676">
    <property type="component" value="Unassembled WGS sequence"/>
</dbReference>
<dbReference type="EMBL" id="QVQA01000103">
    <property type="protein sequence ID" value="KAF5096017.1"/>
    <property type="molecule type" value="Genomic_DNA"/>
</dbReference>
<gene>
    <name evidence="1" type="ORF">D0Z00_002929</name>
</gene>